<sequence>MTGQLSVDTALLRRSSRSLRAAAQHWRAESPDPSAVMAPPVAASIGDTATAVEAISLLQRRMRSALATARWLGQIADHRADLLDRTASAFEATG</sequence>
<keyword evidence="2" id="KW-1185">Reference proteome</keyword>
<organism evidence="1 2">
    <name type="scientific">Nakamurella leprariae</name>
    <dbReference type="NCBI Taxonomy" id="2803911"/>
    <lineage>
        <taxon>Bacteria</taxon>
        <taxon>Bacillati</taxon>
        <taxon>Actinomycetota</taxon>
        <taxon>Actinomycetes</taxon>
        <taxon>Nakamurellales</taxon>
        <taxon>Nakamurellaceae</taxon>
        <taxon>Nakamurella</taxon>
    </lineage>
</organism>
<protein>
    <submittedName>
        <fullName evidence="1">Uncharacterized protein</fullName>
    </submittedName>
</protein>
<evidence type="ECO:0000313" key="2">
    <source>
        <dbReference type="Proteomes" id="UP000663792"/>
    </source>
</evidence>
<dbReference type="RefSeq" id="WP_205258732.1">
    <property type="nucleotide sequence ID" value="NZ_JAERWK010000001.1"/>
</dbReference>
<name>A0A938Y4V2_9ACTN</name>
<proteinExistence type="predicted"/>
<accession>A0A938Y4V2</accession>
<reference evidence="1" key="1">
    <citation type="submission" date="2021-01" db="EMBL/GenBank/DDBJ databases">
        <title>YIM 132084 draft genome.</title>
        <authorList>
            <person name="An D."/>
        </authorList>
    </citation>
    <scope>NUCLEOTIDE SEQUENCE</scope>
    <source>
        <strain evidence="1">YIM 132084</strain>
    </source>
</reference>
<comment type="caution">
    <text evidence="1">The sequence shown here is derived from an EMBL/GenBank/DDBJ whole genome shotgun (WGS) entry which is preliminary data.</text>
</comment>
<dbReference type="AlphaFoldDB" id="A0A938Y4V2"/>
<dbReference type="EMBL" id="JAERWK010000001">
    <property type="protein sequence ID" value="MBM9465780.1"/>
    <property type="molecule type" value="Genomic_DNA"/>
</dbReference>
<evidence type="ECO:0000313" key="1">
    <source>
        <dbReference type="EMBL" id="MBM9465780.1"/>
    </source>
</evidence>
<gene>
    <name evidence="1" type="ORF">JL106_00630</name>
</gene>
<dbReference type="Proteomes" id="UP000663792">
    <property type="component" value="Unassembled WGS sequence"/>
</dbReference>